<accession>G4YSK6</accession>
<name>G4YSK6_PHYSP</name>
<dbReference type="GeneID" id="20645165"/>
<protein>
    <submittedName>
        <fullName evidence="1">Uncharacterized protein</fullName>
    </submittedName>
</protein>
<dbReference type="KEGG" id="psoj:PHYSODRAFT_324703"/>
<dbReference type="AlphaFoldDB" id="G4YSK6"/>
<reference evidence="1 2" key="1">
    <citation type="journal article" date="2006" name="Science">
        <title>Phytophthora genome sequences uncover evolutionary origins and mechanisms of pathogenesis.</title>
        <authorList>
            <person name="Tyler B.M."/>
            <person name="Tripathy S."/>
            <person name="Zhang X."/>
            <person name="Dehal P."/>
            <person name="Jiang R.H."/>
            <person name="Aerts A."/>
            <person name="Arredondo F.D."/>
            <person name="Baxter L."/>
            <person name="Bensasson D."/>
            <person name="Beynon J.L."/>
            <person name="Chapman J."/>
            <person name="Damasceno C.M."/>
            <person name="Dorrance A.E."/>
            <person name="Dou D."/>
            <person name="Dickerman A.W."/>
            <person name="Dubchak I.L."/>
            <person name="Garbelotto M."/>
            <person name="Gijzen M."/>
            <person name="Gordon S.G."/>
            <person name="Govers F."/>
            <person name="Grunwald N.J."/>
            <person name="Huang W."/>
            <person name="Ivors K.L."/>
            <person name="Jones R.W."/>
            <person name="Kamoun S."/>
            <person name="Krampis K."/>
            <person name="Lamour K.H."/>
            <person name="Lee M.K."/>
            <person name="McDonald W.H."/>
            <person name="Medina M."/>
            <person name="Meijer H.J."/>
            <person name="Nordberg E.K."/>
            <person name="Maclean D.J."/>
            <person name="Ospina-Giraldo M.D."/>
            <person name="Morris P.F."/>
            <person name="Phuntumart V."/>
            <person name="Putnam N.H."/>
            <person name="Rash S."/>
            <person name="Rose J.K."/>
            <person name="Sakihama Y."/>
            <person name="Salamov A.A."/>
            <person name="Savidor A."/>
            <person name="Scheuring C.F."/>
            <person name="Smith B.M."/>
            <person name="Sobral B.W."/>
            <person name="Terry A."/>
            <person name="Torto-Alalibo T.A."/>
            <person name="Win J."/>
            <person name="Xu Z."/>
            <person name="Zhang H."/>
            <person name="Grigoriev I.V."/>
            <person name="Rokhsar D.S."/>
            <person name="Boore J.L."/>
        </authorList>
    </citation>
    <scope>NUCLEOTIDE SEQUENCE [LARGE SCALE GENOMIC DNA]</scope>
    <source>
        <strain evidence="1 2">P6497</strain>
    </source>
</reference>
<dbReference type="GO" id="GO:0005576">
    <property type="term" value="C:extracellular region"/>
    <property type="evidence" value="ECO:0007669"/>
    <property type="project" value="UniProtKB-SubCell"/>
</dbReference>
<dbReference type="Proteomes" id="UP000002640">
    <property type="component" value="Unassembled WGS sequence"/>
</dbReference>
<dbReference type="RefSeq" id="XP_009518787.1">
    <property type="nucleotide sequence ID" value="XM_009520492.1"/>
</dbReference>
<evidence type="ECO:0000313" key="1">
    <source>
        <dbReference type="EMBL" id="EGZ23499.1"/>
    </source>
</evidence>
<sequence length="104" mass="11787">MRPQRTMFSLWRSTAQASACLRTTETAAAVEKDEDKDEERAFQVQFLNKLNLPTYFGSPVGKDGTFIKTFVKALLKNKKLRKRTFQDWATANLDGNILKQSLGG</sequence>
<dbReference type="EMBL" id="JH159152">
    <property type="protein sequence ID" value="EGZ23499.1"/>
    <property type="molecule type" value="Genomic_DNA"/>
</dbReference>
<proteinExistence type="predicted"/>
<dbReference type="SMR" id="G4YSK6"/>
<gene>
    <name evidence="1" type="ORF">PHYSODRAFT_324703</name>
</gene>
<evidence type="ECO:0000313" key="2">
    <source>
        <dbReference type="Proteomes" id="UP000002640"/>
    </source>
</evidence>
<dbReference type="InParanoid" id="G4YSK6"/>
<organism evidence="1 2">
    <name type="scientific">Phytophthora sojae (strain P6497)</name>
    <name type="common">Soybean stem and root rot agent</name>
    <name type="synonym">Phytophthora megasperma f. sp. glycines</name>
    <dbReference type="NCBI Taxonomy" id="1094619"/>
    <lineage>
        <taxon>Eukaryota</taxon>
        <taxon>Sar</taxon>
        <taxon>Stramenopiles</taxon>
        <taxon>Oomycota</taxon>
        <taxon>Peronosporomycetes</taxon>
        <taxon>Peronosporales</taxon>
        <taxon>Peronosporaceae</taxon>
        <taxon>Phytophthora</taxon>
    </lineage>
</organism>
<keyword evidence="2" id="KW-1185">Reference proteome</keyword>